<feature type="domain" description="MAM" evidence="3">
    <location>
        <begin position="200"/>
        <end position="379"/>
    </location>
</feature>
<dbReference type="PANTHER" id="PTHR23282:SF101">
    <property type="entry name" value="MAM DOMAIN-CONTAINING PROTEIN"/>
    <property type="match status" value="1"/>
</dbReference>
<organism evidence="4 5">
    <name type="scientific">Owenia fusiformis</name>
    <name type="common">Polychaete worm</name>
    <dbReference type="NCBI Taxonomy" id="6347"/>
    <lineage>
        <taxon>Eukaryota</taxon>
        <taxon>Metazoa</taxon>
        <taxon>Spiralia</taxon>
        <taxon>Lophotrochozoa</taxon>
        <taxon>Annelida</taxon>
        <taxon>Polychaeta</taxon>
        <taxon>Sedentaria</taxon>
        <taxon>Canalipalpata</taxon>
        <taxon>Sabellida</taxon>
        <taxon>Oweniida</taxon>
        <taxon>Oweniidae</taxon>
        <taxon>Owenia</taxon>
    </lineage>
</organism>
<comment type="caution">
    <text evidence="4">The sequence shown here is derived from an EMBL/GenBank/DDBJ whole genome shotgun (WGS) entry which is preliminary data.</text>
</comment>
<gene>
    <name evidence="4" type="ORF">OFUS_LOCUS7131</name>
</gene>
<reference evidence="4" key="1">
    <citation type="submission" date="2022-03" db="EMBL/GenBank/DDBJ databases">
        <authorList>
            <person name="Martin C."/>
        </authorList>
    </citation>
    <scope>NUCLEOTIDE SEQUENCE</scope>
</reference>
<dbReference type="Proteomes" id="UP000749559">
    <property type="component" value="Unassembled WGS sequence"/>
</dbReference>
<evidence type="ECO:0000313" key="5">
    <source>
        <dbReference type="Proteomes" id="UP000749559"/>
    </source>
</evidence>
<dbReference type="PANTHER" id="PTHR23282">
    <property type="entry name" value="APICAL ENDOSOMAL GLYCOPROTEIN PRECURSOR"/>
    <property type="match status" value="1"/>
</dbReference>
<keyword evidence="5" id="KW-1185">Reference proteome</keyword>
<keyword evidence="2" id="KW-0732">Signal</keyword>
<dbReference type="InterPro" id="IPR000998">
    <property type="entry name" value="MAM_dom"/>
</dbReference>
<feature type="signal peptide" evidence="2">
    <location>
        <begin position="1"/>
        <end position="19"/>
    </location>
</feature>
<dbReference type="SMART" id="SM00137">
    <property type="entry name" value="MAM"/>
    <property type="match status" value="2"/>
</dbReference>
<dbReference type="PROSITE" id="PS50060">
    <property type="entry name" value="MAM_2"/>
    <property type="match status" value="3"/>
</dbReference>
<evidence type="ECO:0000313" key="4">
    <source>
        <dbReference type="EMBL" id="CAH1780436.1"/>
    </source>
</evidence>
<dbReference type="GO" id="GO:0016020">
    <property type="term" value="C:membrane"/>
    <property type="evidence" value="ECO:0007669"/>
    <property type="project" value="InterPro"/>
</dbReference>
<accession>A0A8S4NJ20</accession>
<evidence type="ECO:0000256" key="2">
    <source>
        <dbReference type="SAM" id="SignalP"/>
    </source>
</evidence>
<dbReference type="InterPro" id="IPR051560">
    <property type="entry name" value="MAM_domain-containing"/>
</dbReference>
<dbReference type="InterPro" id="IPR013320">
    <property type="entry name" value="ConA-like_dom_sf"/>
</dbReference>
<protein>
    <recommendedName>
        <fullName evidence="3">MAM domain-containing protein</fullName>
    </recommendedName>
</protein>
<evidence type="ECO:0000259" key="3">
    <source>
        <dbReference type="PROSITE" id="PS50060"/>
    </source>
</evidence>
<proteinExistence type="predicted"/>
<feature type="chain" id="PRO_5035773119" description="MAM domain-containing protein" evidence="2">
    <location>
        <begin position="20"/>
        <end position="964"/>
    </location>
</feature>
<name>A0A8S4NJ20_OWEFU</name>
<sequence>MRPLQILLIFAFTVNNAISHTINKRQALSEDRWFCDFETDICGMKHESSYVKWTRHAGRTTSADTGPDSDHTQGTNEGHYIYLETSDPAVGGDKARITLQINQTELQHCLSFYYHMHGEGIGDFNVETGLAKDVQTVFSKTGDQGNEWHLKKINMPIGSYLTFEATKARGGRNYLGDIALDDISLTVGECSSKLMTVDVWGCDFEKITWDDPSDETGCGESYRGMTQLRDDNFDFTRLNKQTQSKHTGPFTGIKGGHFAYTESSPVDNNDRRLEDAVIRSPRFGNDGVQKLSFFYHTRGLLVGGLRVVALDYNLKIIPFTYPKLDMKSSVKWKSATFALPKGTSVIEFHVTLPDNEKFWSSDIAIDEVLVTTDIDITTTGIRARPTTTEEPVTEIVMQTKDYIVEGDSLPVLWYCTFERLGWEDPSDSNGCGDGQSGMEQLLEDDFNFTRTNKDTPSRNTGPSSGSDGGYFVYSESSVSYGIYDRTNKVAIIRTPQMASGLPKYLSFKYHTFGDTIGTLTIRALSADGSILQIDMDPLSMRSSQIWKMVEDIELPVGTATVEFVVVLRNDETFWTSDIALDEIYIKYDPGTVTEASRGQPSFSCDFDSGICDFLNDESGDLNWTRNSGSTASFSTGPSRDHTSRSGSYVYLESSTPAKKGDKARFRTPLMDITVPTCFTMFYHMYGLQIGTLSVRIPEEQQILWDDSGNKGNEWLRVQIPLPRGSYVIDIEGEVGDGYLGDIAFDDVDIQPGKCNEIEMARNLVQFDSKSFAAKRKASFPMPITPYPPTRMPTTARPTTVIEDDKELSRPVLWYCTFEKAGWDKPLDRNGCGEGQDGMFQLDGDDFDFSRTKKGTPSVNTGPFRGSDGGYYIYAESSADDNLDRSGERATIRTPTLYGDMNKYLSFKYHTRGQTIGSLTLATISQDLKIRSFSIPSLSMTSYDGYHTTFRLTERAFRIKVTSKS</sequence>
<evidence type="ECO:0000256" key="1">
    <source>
        <dbReference type="SAM" id="MobiDB-lite"/>
    </source>
</evidence>
<feature type="domain" description="MAM" evidence="3">
    <location>
        <begin position="602"/>
        <end position="756"/>
    </location>
</feature>
<dbReference type="CDD" id="cd06263">
    <property type="entry name" value="MAM"/>
    <property type="match status" value="2"/>
</dbReference>
<dbReference type="Gene3D" id="2.60.120.200">
    <property type="match status" value="5"/>
</dbReference>
<dbReference type="Pfam" id="PF00629">
    <property type="entry name" value="MAM"/>
    <property type="match status" value="3"/>
</dbReference>
<dbReference type="OrthoDB" id="291007at2759"/>
<feature type="domain" description="MAM" evidence="3">
    <location>
        <begin position="33"/>
        <end position="192"/>
    </location>
</feature>
<dbReference type="EMBL" id="CAIIXF020000003">
    <property type="protein sequence ID" value="CAH1780436.1"/>
    <property type="molecule type" value="Genomic_DNA"/>
</dbReference>
<dbReference type="AlphaFoldDB" id="A0A8S4NJ20"/>
<dbReference type="SUPFAM" id="SSF49899">
    <property type="entry name" value="Concanavalin A-like lectins/glucanases"/>
    <property type="match status" value="5"/>
</dbReference>
<feature type="region of interest" description="Disordered" evidence="1">
    <location>
        <begin position="59"/>
        <end position="78"/>
    </location>
</feature>
<feature type="region of interest" description="Disordered" evidence="1">
    <location>
        <begin position="449"/>
        <end position="468"/>
    </location>
</feature>